<dbReference type="RefSeq" id="WP_200584916.1">
    <property type="nucleotide sequence ID" value="NZ_JAEHFY010000005.1"/>
</dbReference>
<reference evidence="2 3" key="1">
    <citation type="submission" date="2020-12" db="EMBL/GenBank/DDBJ databases">
        <title>Bacterial novel species Pedobacter sp. SD-b isolated from soil.</title>
        <authorList>
            <person name="Jung H.-Y."/>
        </authorList>
    </citation>
    <scope>NUCLEOTIDE SEQUENCE [LARGE SCALE GENOMIC DNA]</scope>
    <source>
        <strain evidence="2 3">SD-b</strain>
    </source>
</reference>
<dbReference type="EMBL" id="JAEHFY010000005">
    <property type="protein sequence ID" value="MBK0382129.1"/>
    <property type="molecule type" value="Genomic_DNA"/>
</dbReference>
<feature type="chain" id="PRO_5045794300" evidence="1">
    <location>
        <begin position="26"/>
        <end position="304"/>
    </location>
</feature>
<organism evidence="2 3">
    <name type="scientific">Pedobacter segetis</name>
    <dbReference type="NCBI Taxonomy" id="2793069"/>
    <lineage>
        <taxon>Bacteria</taxon>
        <taxon>Pseudomonadati</taxon>
        <taxon>Bacteroidota</taxon>
        <taxon>Sphingobacteriia</taxon>
        <taxon>Sphingobacteriales</taxon>
        <taxon>Sphingobacteriaceae</taxon>
        <taxon>Pedobacter</taxon>
    </lineage>
</organism>
<accession>A0ABS1BGX4</accession>
<name>A0ABS1BGX4_9SPHI</name>
<evidence type="ECO:0000256" key="1">
    <source>
        <dbReference type="SAM" id="SignalP"/>
    </source>
</evidence>
<comment type="caution">
    <text evidence="2">The sequence shown here is derived from an EMBL/GenBank/DDBJ whole genome shotgun (WGS) entry which is preliminary data.</text>
</comment>
<evidence type="ECO:0000313" key="2">
    <source>
        <dbReference type="EMBL" id="MBK0382129.1"/>
    </source>
</evidence>
<dbReference type="PROSITE" id="PS51257">
    <property type="entry name" value="PROKAR_LIPOPROTEIN"/>
    <property type="match status" value="1"/>
</dbReference>
<feature type="signal peptide" evidence="1">
    <location>
        <begin position="1"/>
        <end position="25"/>
    </location>
</feature>
<dbReference type="Proteomes" id="UP000660024">
    <property type="component" value="Unassembled WGS sequence"/>
</dbReference>
<evidence type="ECO:0000313" key="3">
    <source>
        <dbReference type="Proteomes" id="UP000660024"/>
    </source>
</evidence>
<proteinExistence type="predicted"/>
<sequence>MKTQIKKNFLLLAFVALAFTACKKAEDATNSDNAITQNGAVAIAATESIVGNLNAVKDSVYAVGACLRDHRRTAVKAADLPLAITNYLNANYAGYAFIKAFSTNLLGNATIDSYVVGIIYNGKPVAVKFGADGSFLKVLELREGIDLRFNRDHHDGGCFDDRDGKQRDSLAIANLTQNIKAYMSSNYPSDTLKAAWLTKDLSIILISKNVTFFANIFKLDGTFITRNAIPTRVGADKQIQQSELPVSILSYLNTAYPNYVFKKAFSSTQNGSVKAYLVIVDANLTKYAILFDSNGVLISAKSIR</sequence>
<keyword evidence="1" id="KW-0732">Signal</keyword>
<gene>
    <name evidence="2" type="ORF">I5M32_04080</name>
</gene>
<keyword evidence="3" id="KW-1185">Reference proteome</keyword>
<dbReference type="SUPFAM" id="SSF160574">
    <property type="entry name" value="BT0923-like"/>
    <property type="match status" value="2"/>
</dbReference>
<protein>
    <submittedName>
        <fullName evidence="2">PepSY-like domain-containing protein</fullName>
    </submittedName>
</protein>